<keyword evidence="2" id="KW-1185">Reference proteome</keyword>
<organism evidence="1 2">
    <name type="scientific">Protopolystoma xenopodis</name>
    <dbReference type="NCBI Taxonomy" id="117903"/>
    <lineage>
        <taxon>Eukaryota</taxon>
        <taxon>Metazoa</taxon>
        <taxon>Spiralia</taxon>
        <taxon>Lophotrochozoa</taxon>
        <taxon>Platyhelminthes</taxon>
        <taxon>Monogenea</taxon>
        <taxon>Polyopisthocotylea</taxon>
        <taxon>Polystomatidea</taxon>
        <taxon>Polystomatidae</taxon>
        <taxon>Protopolystoma</taxon>
    </lineage>
</organism>
<dbReference type="Proteomes" id="UP000784294">
    <property type="component" value="Unassembled WGS sequence"/>
</dbReference>
<dbReference type="AlphaFoldDB" id="A0A448WSG9"/>
<comment type="caution">
    <text evidence="1">The sequence shown here is derived from an EMBL/GenBank/DDBJ whole genome shotgun (WGS) entry which is preliminary data.</text>
</comment>
<evidence type="ECO:0000313" key="1">
    <source>
        <dbReference type="EMBL" id="VEL19109.1"/>
    </source>
</evidence>
<sequence>MFLVRTQHKFLQTNFPFKAVSHSAISHKTLVNLLTTSGLLRWQDQMAKFRSCVLR</sequence>
<gene>
    <name evidence="1" type="ORF">PXEA_LOCUS12549</name>
</gene>
<protein>
    <submittedName>
        <fullName evidence="1">Uncharacterized protein</fullName>
    </submittedName>
</protein>
<reference evidence="1" key="1">
    <citation type="submission" date="2018-11" db="EMBL/GenBank/DDBJ databases">
        <authorList>
            <consortium name="Pathogen Informatics"/>
        </authorList>
    </citation>
    <scope>NUCLEOTIDE SEQUENCE</scope>
</reference>
<evidence type="ECO:0000313" key="2">
    <source>
        <dbReference type="Proteomes" id="UP000784294"/>
    </source>
</evidence>
<name>A0A448WSG9_9PLAT</name>
<accession>A0A448WSG9</accession>
<dbReference type="EMBL" id="CAAALY010040131">
    <property type="protein sequence ID" value="VEL19109.1"/>
    <property type="molecule type" value="Genomic_DNA"/>
</dbReference>
<proteinExistence type="predicted"/>